<dbReference type="PANTHER" id="PTHR15641">
    <property type="entry name" value="ELONGATOR COMPLEX PROTEIN 5"/>
    <property type="match status" value="1"/>
</dbReference>
<dbReference type="AlphaFoldDB" id="A0A4C1Y3G3"/>
<keyword evidence="8" id="KW-0539">Nucleus</keyword>
<evidence type="ECO:0000256" key="1">
    <source>
        <dbReference type="ARBA" id="ARBA00004123"/>
    </source>
</evidence>
<dbReference type="InterPro" id="IPR019519">
    <property type="entry name" value="Elp5"/>
</dbReference>
<comment type="caution">
    <text evidence="10">The sequence shown here is derived from an EMBL/GenBank/DDBJ whole genome shotgun (WGS) entry which is preliminary data.</text>
</comment>
<dbReference type="Proteomes" id="UP000299102">
    <property type="component" value="Unassembled WGS sequence"/>
</dbReference>
<comment type="subcellular location">
    <subcellularLocation>
        <location evidence="2">Cytoplasm</location>
    </subcellularLocation>
    <subcellularLocation>
        <location evidence="1">Nucleus</location>
    </subcellularLocation>
</comment>
<evidence type="ECO:0000256" key="3">
    <source>
        <dbReference type="ARBA" id="ARBA00005043"/>
    </source>
</evidence>
<keyword evidence="6" id="KW-0963">Cytoplasm</keyword>
<evidence type="ECO:0000256" key="7">
    <source>
        <dbReference type="ARBA" id="ARBA00022694"/>
    </source>
</evidence>
<evidence type="ECO:0000256" key="6">
    <source>
        <dbReference type="ARBA" id="ARBA00022490"/>
    </source>
</evidence>
<protein>
    <recommendedName>
        <fullName evidence="5">Elongator complex protein 5</fullName>
    </recommendedName>
</protein>
<accession>A0A4C1Y3G3</accession>
<evidence type="ECO:0000256" key="8">
    <source>
        <dbReference type="ARBA" id="ARBA00023242"/>
    </source>
</evidence>
<dbReference type="PANTHER" id="PTHR15641:SF1">
    <property type="entry name" value="ELONGATOR COMPLEX PROTEIN 5"/>
    <property type="match status" value="1"/>
</dbReference>
<evidence type="ECO:0000256" key="9">
    <source>
        <dbReference type="SAM" id="MobiDB-lite"/>
    </source>
</evidence>
<proteinExistence type="inferred from homology"/>
<keyword evidence="11" id="KW-1185">Reference proteome</keyword>
<name>A0A4C1Y3G3_EUMVA</name>
<dbReference type="EMBL" id="BGZK01001062">
    <property type="protein sequence ID" value="GBP70090.1"/>
    <property type="molecule type" value="Genomic_DNA"/>
</dbReference>
<evidence type="ECO:0000256" key="2">
    <source>
        <dbReference type="ARBA" id="ARBA00004496"/>
    </source>
</evidence>
<evidence type="ECO:0000313" key="11">
    <source>
        <dbReference type="Proteomes" id="UP000299102"/>
    </source>
</evidence>
<gene>
    <name evidence="10" type="ORF">EVAR_98922_1</name>
</gene>
<dbReference type="Pfam" id="PF10483">
    <property type="entry name" value="Elong_Iki1"/>
    <property type="match status" value="1"/>
</dbReference>
<dbReference type="GO" id="GO:0000049">
    <property type="term" value="F:tRNA binding"/>
    <property type="evidence" value="ECO:0007669"/>
    <property type="project" value="TreeGrafter"/>
</dbReference>
<dbReference type="GO" id="GO:0005634">
    <property type="term" value="C:nucleus"/>
    <property type="evidence" value="ECO:0007669"/>
    <property type="project" value="UniProtKB-SubCell"/>
</dbReference>
<reference evidence="10 11" key="1">
    <citation type="journal article" date="2019" name="Commun. Biol.">
        <title>The bagworm genome reveals a unique fibroin gene that provides high tensile strength.</title>
        <authorList>
            <person name="Kono N."/>
            <person name="Nakamura H."/>
            <person name="Ohtoshi R."/>
            <person name="Tomita M."/>
            <person name="Numata K."/>
            <person name="Arakawa K."/>
        </authorList>
    </citation>
    <scope>NUCLEOTIDE SEQUENCE [LARGE SCALE GENOMIC DNA]</scope>
</reference>
<sequence length="151" mass="17600">MADDDDDERRLHARKSMTNCRVPSEPSVRAKARNNREACHFKLSRDSTVISVKWKKSGKLFKSKEVLSYDKENLISTPIKDEQQKALEDVEININKIATFKIGLEENEKIERNKLELPYMNKIHSGQSKVYYEPDIVDDWDDEDPDDDLDV</sequence>
<evidence type="ECO:0000256" key="4">
    <source>
        <dbReference type="ARBA" id="ARBA00009567"/>
    </source>
</evidence>
<comment type="similarity">
    <text evidence="4">Belongs to the ELP5 family.</text>
</comment>
<dbReference type="GO" id="GO:0033588">
    <property type="term" value="C:elongator holoenzyme complex"/>
    <property type="evidence" value="ECO:0007669"/>
    <property type="project" value="InterPro"/>
</dbReference>
<organism evidence="10 11">
    <name type="scientific">Eumeta variegata</name>
    <name type="common">Bagworm moth</name>
    <name type="synonym">Eumeta japonica</name>
    <dbReference type="NCBI Taxonomy" id="151549"/>
    <lineage>
        <taxon>Eukaryota</taxon>
        <taxon>Metazoa</taxon>
        <taxon>Ecdysozoa</taxon>
        <taxon>Arthropoda</taxon>
        <taxon>Hexapoda</taxon>
        <taxon>Insecta</taxon>
        <taxon>Pterygota</taxon>
        <taxon>Neoptera</taxon>
        <taxon>Endopterygota</taxon>
        <taxon>Lepidoptera</taxon>
        <taxon>Glossata</taxon>
        <taxon>Ditrysia</taxon>
        <taxon>Tineoidea</taxon>
        <taxon>Psychidae</taxon>
        <taxon>Oiketicinae</taxon>
        <taxon>Eumeta</taxon>
    </lineage>
</organism>
<dbReference type="GO" id="GO:0002098">
    <property type="term" value="P:tRNA wobble uridine modification"/>
    <property type="evidence" value="ECO:0007669"/>
    <property type="project" value="InterPro"/>
</dbReference>
<dbReference type="UniPathway" id="UPA00988"/>
<dbReference type="OrthoDB" id="166907at2759"/>
<dbReference type="STRING" id="151549.A0A4C1Y3G3"/>
<feature type="region of interest" description="Disordered" evidence="9">
    <location>
        <begin position="1"/>
        <end position="34"/>
    </location>
</feature>
<evidence type="ECO:0000256" key="5">
    <source>
        <dbReference type="ARBA" id="ARBA00020264"/>
    </source>
</evidence>
<dbReference type="GO" id="GO:0005829">
    <property type="term" value="C:cytosol"/>
    <property type="evidence" value="ECO:0007669"/>
    <property type="project" value="TreeGrafter"/>
</dbReference>
<keyword evidence="7" id="KW-0819">tRNA processing</keyword>
<comment type="pathway">
    <text evidence="3">tRNA modification; 5-methoxycarbonylmethyl-2-thiouridine-tRNA biosynthesis.</text>
</comment>
<evidence type="ECO:0000313" key="10">
    <source>
        <dbReference type="EMBL" id="GBP70090.1"/>
    </source>
</evidence>